<comment type="caution">
    <text evidence="2">The sequence shown here is derived from an EMBL/GenBank/DDBJ whole genome shotgun (WGS) entry which is preliminary data.</text>
</comment>
<evidence type="ECO:0000256" key="1">
    <source>
        <dbReference type="SAM" id="Phobius"/>
    </source>
</evidence>
<dbReference type="AlphaFoldDB" id="A0A9P5PPZ2"/>
<feature type="transmembrane region" description="Helical" evidence="1">
    <location>
        <begin position="112"/>
        <end position="132"/>
    </location>
</feature>
<feature type="non-terminal residue" evidence="2">
    <location>
        <position position="205"/>
    </location>
</feature>
<keyword evidence="1" id="KW-1133">Transmembrane helix</keyword>
<keyword evidence="1" id="KW-0812">Transmembrane</keyword>
<gene>
    <name evidence="2" type="ORF">BDP27DRAFT_1140770</name>
</gene>
<feature type="transmembrane region" description="Helical" evidence="1">
    <location>
        <begin position="24"/>
        <end position="47"/>
    </location>
</feature>
<keyword evidence="1" id="KW-0472">Membrane</keyword>
<feature type="transmembrane region" description="Helical" evidence="1">
    <location>
        <begin position="152"/>
        <end position="170"/>
    </location>
</feature>
<evidence type="ECO:0000313" key="2">
    <source>
        <dbReference type="EMBL" id="KAF9065995.1"/>
    </source>
</evidence>
<evidence type="ECO:0000313" key="3">
    <source>
        <dbReference type="Proteomes" id="UP000772434"/>
    </source>
</evidence>
<proteinExistence type="predicted"/>
<protein>
    <submittedName>
        <fullName evidence="2">Uncharacterized protein</fullName>
    </submittedName>
</protein>
<sequence length="205" mass="22725">VRLTAFIMRAISASVSSVGENEGIFIGAEVLFSVGFFGLLYGTYILVVDRLELCDNTNIPIPIIGTILNLVRNHRVFRICLVICVALGITGIDITSANLTSTVGTNLRKASVIIFLVLTIIQVLQTLVLITAEHQGMFPSRYSQNLKSNKPFNVIALMLLIREIFSVATLDQFWKANGNEHFWYPLVAVPKLKYLCPGLCYSRSD</sequence>
<organism evidence="2 3">
    <name type="scientific">Rhodocollybia butyracea</name>
    <dbReference type="NCBI Taxonomy" id="206335"/>
    <lineage>
        <taxon>Eukaryota</taxon>
        <taxon>Fungi</taxon>
        <taxon>Dikarya</taxon>
        <taxon>Basidiomycota</taxon>
        <taxon>Agaricomycotina</taxon>
        <taxon>Agaricomycetes</taxon>
        <taxon>Agaricomycetidae</taxon>
        <taxon>Agaricales</taxon>
        <taxon>Marasmiineae</taxon>
        <taxon>Omphalotaceae</taxon>
        <taxon>Rhodocollybia</taxon>
    </lineage>
</organism>
<dbReference type="OrthoDB" id="5389493at2759"/>
<keyword evidence="3" id="KW-1185">Reference proteome</keyword>
<name>A0A9P5PPZ2_9AGAR</name>
<feature type="transmembrane region" description="Helical" evidence="1">
    <location>
        <begin position="76"/>
        <end position="92"/>
    </location>
</feature>
<accession>A0A9P5PPZ2</accession>
<dbReference type="Proteomes" id="UP000772434">
    <property type="component" value="Unassembled WGS sequence"/>
</dbReference>
<dbReference type="EMBL" id="JADNRY010000094">
    <property type="protein sequence ID" value="KAF9065995.1"/>
    <property type="molecule type" value="Genomic_DNA"/>
</dbReference>
<feature type="non-terminal residue" evidence="2">
    <location>
        <position position="1"/>
    </location>
</feature>
<reference evidence="2" key="1">
    <citation type="submission" date="2020-11" db="EMBL/GenBank/DDBJ databases">
        <authorList>
            <consortium name="DOE Joint Genome Institute"/>
            <person name="Ahrendt S."/>
            <person name="Riley R."/>
            <person name="Andreopoulos W."/>
            <person name="Labutti K."/>
            <person name="Pangilinan J."/>
            <person name="Ruiz-Duenas F.J."/>
            <person name="Barrasa J.M."/>
            <person name="Sanchez-Garcia M."/>
            <person name="Camarero S."/>
            <person name="Miyauchi S."/>
            <person name="Serrano A."/>
            <person name="Linde D."/>
            <person name="Babiker R."/>
            <person name="Drula E."/>
            <person name="Ayuso-Fernandez I."/>
            <person name="Pacheco R."/>
            <person name="Padilla G."/>
            <person name="Ferreira P."/>
            <person name="Barriuso J."/>
            <person name="Kellner H."/>
            <person name="Castanera R."/>
            <person name="Alfaro M."/>
            <person name="Ramirez L."/>
            <person name="Pisabarro A.G."/>
            <person name="Kuo A."/>
            <person name="Tritt A."/>
            <person name="Lipzen A."/>
            <person name="He G."/>
            <person name="Yan M."/>
            <person name="Ng V."/>
            <person name="Cullen D."/>
            <person name="Martin F."/>
            <person name="Rosso M.-N."/>
            <person name="Henrissat B."/>
            <person name="Hibbett D."/>
            <person name="Martinez A.T."/>
            <person name="Grigoriev I.V."/>
        </authorList>
    </citation>
    <scope>NUCLEOTIDE SEQUENCE</scope>
    <source>
        <strain evidence="2">AH 40177</strain>
    </source>
</reference>